<reference evidence="1" key="1">
    <citation type="submission" date="2018-05" db="EMBL/GenBank/DDBJ databases">
        <title>Draft genome of Mucuna pruriens seed.</title>
        <authorList>
            <person name="Nnadi N.E."/>
            <person name="Vos R."/>
            <person name="Hasami M.H."/>
            <person name="Devisetty U.K."/>
            <person name="Aguiy J.C."/>
        </authorList>
    </citation>
    <scope>NUCLEOTIDE SEQUENCE [LARGE SCALE GENOMIC DNA]</scope>
    <source>
        <strain evidence="1">JCA_2017</strain>
    </source>
</reference>
<keyword evidence="2" id="KW-1185">Reference proteome</keyword>
<evidence type="ECO:0000313" key="1">
    <source>
        <dbReference type="EMBL" id="RDX61424.1"/>
    </source>
</evidence>
<feature type="non-terminal residue" evidence="1">
    <location>
        <position position="1"/>
    </location>
</feature>
<protein>
    <submittedName>
        <fullName evidence="1">Uncharacterized protein</fullName>
    </submittedName>
</protein>
<name>A0A371E5W7_MUCPR</name>
<comment type="caution">
    <text evidence="1">The sequence shown here is derived from an EMBL/GenBank/DDBJ whole genome shotgun (WGS) entry which is preliminary data.</text>
</comment>
<dbReference type="AlphaFoldDB" id="A0A371E5W7"/>
<dbReference type="EMBL" id="QJKJ01016157">
    <property type="protein sequence ID" value="RDX61424.1"/>
    <property type="molecule type" value="Genomic_DNA"/>
</dbReference>
<proteinExistence type="predicted"/>
<organism evidence="1 2">
    <name type="scientific">Mucuna pruriens</name>
    <name type="common">Velvet bean</name>
    <name type="synonym">Dolichos pruriens</name>
    <dbReference type="NCBI Taxonomy" id="157652"/>
    <lineage>
        <taxon>Eukaryota</taxon>
        <taxon>Viridiplantae</taxon>
        <taxon>Streptophyta</taxon>
        <taxon>Embryophyta</taxon>
        <taxon>Tracheophyta</taxon>
        <taxon>Spermatophyta</taxon>
        <taxon>Magnoliopsida</taxon>
        <taxon>eudicotyledons</taxon>
        <taxon>Gunneridae</taxon>
        <taxon>Pentapetalae</taxon>
        <taxon>rosids</taxon>
        <taxon>fabids</taxon>
        <taxon>Fabales</taxon>
        <taxon>Fabaceae</taxon>
        <taxon>Papilionoideae</taxon>
        <taxon>50 kb inversion clade</taxon>
        <taxon>NPAAA clade</taxon>
        <taxon>indigoferoid/millettioid clade</taxon>
        <taxon>Phaseoleae</taxon>
        <taxon>Mucuna</taxon>
    </lineage>
</organism>
<gene>
    <name evidence="1" type="ORF">CR513_60357</name>
</gene>
<accession>A0A371E5W7</accession>
<evidence type="ECO:0000313" key="2">
    <source>
        <dbReference type="Proteomes" id="UP000257109"/>
    </source>
</evidence>
<dbReference type="Proteomes" id="UP000257109">
    <property type="component" value="Unassembled WGS sequence"/>
</dbReference>
<sequence length="68" mass="7639">MVGGLPQLGASPINCVDCFTSKQHRNPISKNSEQKEVEASIKCLQTDRRGEFNFLNFKSFCEEGIKCE</sequence>